<accession>A0A0K2VFC1</accession>
<organism evidence="1">
    <name type="scientific">Lepeophtheirus salmonis</name>
    <name type="common">Salmon louse</name>
    <name type="synonym">Caligus salmonis</name>
    <dbReference type="NCBI Taxonomy" id="72036"/>
    <lineage>
        <taxon>Eukaryota</taxon>
        <taxon>Metazoa</taxon>
        <taxon>Ecdysozoa</taxon>
        <taxon>Arthropoda</taxon>
        <taxon>Crustacea</taxon>
        <taxon>Multicrustacea</taxon>
        <taxon>Hexanauplia</taxon>
        <taxon>Copepoda</taxon>
        <taxon>Siphonostomatoida</taxon>
        <taxon>Caligidae</taxon>
        <taxon>Lepeophtheirus</taxon>
    </lineage>
</organism>
<dbReference type="EMBL" id="HACA01031842">
    <property type="protein sequence ID" value="CDW49203.1"/>
    <property type="molecule type" value="Transcribed_RNA"/>
</dbReference>
<protein>
    <submittedName>
        <fullName evidence="1">Uncharacterized protein</fullName>
    </submittedName>
</protein>
<dbReference type="AlphaFoldDB" id="A0A0K2VFC1"/>
<name>A0A0K2VFC1_LEPSM</name>
<reference evidence="1" key="1">
    <citation type="submission" date="2014-05" db="EMBL/GenBank/DDBJ databases">
        <authorList>
            <person name="Chronopoulou M."/>
        </authorList>
    </citation>
    <scope>NUCLEOTIDE SEQUENCE</scope>
    <source>
        <tissue evidence="1">Whole organism</tissue>
    </source>
</reference>
<proteinExistence type="predicted"/>
<sequence length="74" mass="8703">MRTQDLKMNLTYPSKPTCHLILFNLEINNTSLFSWDYFQYMYWGFVNFGVSNPQSTTCGTSSHFQTKSITYSRI</sequence>
<evidence type="ECO:0000313" key="1">
    <source>
        <dbReference type="EMBL" id="CDW49203.1"/>
    </source>
</evidence>